<keyword evidence="2 10" id="KW-0645">Protease</keyword>
<dbReference type="EC" id="3.4.24.-" evidence="13"/>
<comment type="similarity">
    <text evidence="10">Belongs to the peptidase M48 family.</text>
</comment>
<evidence type="ECO:0000259" key="12">
    <source>
        <dbReference type="Pfam" id="PF01435"/>
    </source>
</evidence>
<keyword evidence="1" id="KW-1003">Cell membrane</keyword>
<evidence type="ECO:0000256" key="11">
    <source>
        <dbReference type="SAM" id="Phobius"/>
    </source>
</evidence>
<feature type="domain" description="Peptidase M48" evidence="12">
    <location>
        <begin position="102"/>
        <end position="303"/>
    </location>
</feature>
<keyword evidence="8 10" id="KW-0482">Metalloprotease</keyword>
<dbReference type="InterPro" id="IPR001915">
    <property type="entry name" value="Peptidase_M48"/>
</dbReference>
<dbReference type="Pfam" id="PF01435">
    <property type="entry name" value="Peptidase_M48"/>
    <property type="match status" value="1"/>
</dbReference>
<evidence type="ECO:0000313" key="13">
    <source>
        <dbReference type="EMBL" id="SUP42789.1"/>
    </source>
</evidence>
<keyword evidence="7 11" id="KW-1133">Transmembrane helix</keyword>
<evidence type="ECO:0000256" key="4">
    <source>
        <dbReference type="ARBA" id="ARBA00022723"/>
    </source>
</evidence>
<evidence type="ECO:0000256" key="2">
    <source>
        <dbReference type="ARBA" id="ARBA00022670"/>
    </source>
</evidence>
<dbReference type="InterPro" id="IPR050083">
    <property type="entry name" value="HtpX_protease"/>
</dbReference>
<keyword evidence="4" id="KW-0479">Metal-binding</keyword>
<dbReference type="Proteomes" id="UP000255367">
    <property type="component" value="Unassembled WGS sequence"/>
</dbReference>
<dbReference type="Gene3D" id="3.30.2010.10">
    <property type="entry name" value="Metalloproteases ('zincins'), catalytic domain"/>
    <property type="match status" value="1"/>
</dbReference>
<evidence type="ECO:0000256" key="5">
    <source>
        <dbReference type="ARBA" id="ARBA00022801"/>
    </source>
</evidence>
<name>A0A380NKP8_9FIRM</name>
<organism evidence="13 14">
    <name type="scientific">Veillonella criceti</name>
    <dbReference type="NCBI Taxonomy" id="103891"/>
    <lineage>
        <taxon>Bacteria</taxon>
        <taxon>Bacillati</taxon>
        <taxon>Bacillota</taxon>
        <taxon>Negativicutes</taxon>
        <taxon>Veillonellales</taxon>
        <taxon>Veillonellaceae</taxon>
        <taxon>Veillonella</taxon>
    </lineage>
</organism>
<feature type="transmembrane region" description="Helical" evidence="11">
    <location>
        <begin position="56"/>
        <end position="76"/>
    </location>
</feature>
<dbReference type="PANTHER" id="PTHR43221:SF2">
    <property type="entry name" value="PROTEASE HTPX HOMOLOG"/>
    <property type="match status" value="1"/>
</dbReference>
<dbReference type="EMBL" id="UHIO01000001">
    <property type="protein sequence ID" value="SUP42789.1"/>
    <property type="molecule type" value="Genomic_DNA"/>
</dbReference>
<comment type="cofactor">
    <cofactor evidence="10">
        <name>Zn(2+)</name>
        <dbReference type="ChEBI" id="CHEBI:29105"/>
    </cofactor>
    <text evidence="10">Binds 1 zinc ion per subunit.</text>
</comment>
<evidence type="ECO:0000256" key="3">
    <source>
        <dbReference type="ARBA" id="ARBA00022692"/>
    </source>
</evidence>
<feature type="transmembrane region" description="Helical" evidence="11">
    <location>
        <begin position="176"/>
        <end position="199"/>
    </location>
</feature>
<keyword evidence="5 10" id="KW-0378">Hydrolase</keyword>
<keyword evidence="3 11" id="KW-0812">Transmembrane</keyword>
<feature type="transmembrane region" description="Helical" evidence="11">
    <location>
        <begin position="205"/>
        <end position="227"/>
    </location>
</feature>
<sequence length="306" mass="34357">MGILLVVLTAFAYGFVASIVLHFINNILVVFGIRNVLDQPFILEFLRAFNLPEHSFAIACVWVGLLFVSFIILYQLPPVQSLHLSFTGITKPQGELGEYLVACWQDVCQRAGVNPQKYRLYVGQSGEVNAFAMGHDRVVVYAGLLAEMEPAELKGVLAHELSHLVHRDTTYGMTSFAIGSAYNLVLRVFSFIIRLIVFVHNIIRFIPFINILSFFFTLIILALNFIVRIMNSAVNTAFVLLSPFGSRIAEYRADRYAHELGLGMELASALAKLSRYGDTHGFINQLFSDHPPLYKRVAKLQQLANK</sequence>
<reference evidence="13 14" key="1">
    <citation type="submission" date="2018-06" db="EMBL/GenBank/DDBJ databases">
        <authorList>
            <consortium name="Pathogen Informatics"/>
            <person name="Doyle S."/>
        </authorList>
    </citation>
    <scope>NUCLEOTIDE SEQUENCE [LARGE SCALE GENOMIC DNA]</scope>
    <source>
        <strain evidence="13 14">NCTC12020</strain>
    </source>
</reference>
<dbReference type="OrthoDB" id="9810445at2"/>
<evidence type="ECO:0000256" key="1">
    <source>
        <dbReference type="ARBA" id="ARBA00022475"/>
    </source>
</evidence>
<evidence type="ECO:0000256" key="8">
    <source>
        <dbReference type="ARBA" id="ARBA00023049"/>
    </source>
</evidence>
<dbReference type="GO" id="GO:0004222">
    <property type="term" value="F:metalloendopeptidase activity"/>
    <property type="evidence" value="ECO:0007669"/>
    <property type="project" value="InterPro"/>
</dbReference>
<gene>
    <name evidence="13" type="primary">htpX_2</name>
    <name evidence="13" type="ORF">NCTC12020_00956</name>
</gene>
<evidence type="ECO:0000313" key="14">
    <source>
        <dbReference type="Proteomes" id="UP000255367"/>
    </source>
</evidence>
<accession>A0A380NKP8</accession>
<dbReference type="PANTHER" id="PTHR43221">
    <property type="entry name" value="PROTEASE HTPX"/>
    <property type="match status" value="1"/>
</dbReference>
<dbReference type="RefSeq" id="WP_115310159.1">
    <property type="nucleotide sequence ID" value="NZ_UHIO01000001.1"/>
</dbReference>
<proteinExistence type="inferred from homology"/>
<dbReference type="GO" id="GO:0006508">
    <property type="term" value="P:proteolysis"/>
    <property type="evidence" value="ECO:0007669"/>
    <property type="project" value="UniProtKB-KW"/>
</dbReference>
<evidence type="ECO:0000256" key="6">
    <source>
        <dbReference type="ARBA" id="ARBA00022833"/>
    </source>
</evidence>
<keyword evidence="14" id="KW-1185">Reference proteome</keyword>
<evidence type="ECO:0000256" key="9">
    <source>
        <dbReference type="ARBA" id="ARBA00023136"/>
    </source>
</evidence>
<protein>
    <submittedName>
        <fullName evidence="13">Protease HtpX</fullName>
        <ecNumber evidence="13">3.4.24.-</ecNumber>
    </submittedName>
</protein>
<keyword evidence="6 10" id="KW-0862">Zinc</keyword>
<keyword evidence="9 11" id="KW-0472">Membrane</keyword>
<dbReference type="GO" id="GO:0046872">
    <property type="term" value="F:metal ion binding"/>
    <property type="evidence" value="ECO:0007669"/>
    <property type="project" value="UniProtKB-KW"/>
</dbReference>
<dbReference type="AlphaFoldDB" id="A0A380NKP8"/>
<evidence type="ECO:0000256" key="7">
    <source>
        <dbReference type="ARBA" id="ARBA00022989"/>
    </source>
</evidence>
<evidence type="ECO:0000256" key="10">
    <source>
        <dbReference type="RuleBase" id="RU003983"/>
    </source>
</evidence>